<reference evidence="1 2" key="1">
    <citation type="submission" date="2009-01" db="EMBL/GenBank/DDBJ databases">
        <authorList>
            <person name="Fulton L."/>
            <person name="Clifton S."/>
            <person name="Chinwalla A.T."/>
            <person name="Mitreva M."/>
            <person name="Sodergren E."/>
            <person name="Weinstock G."/>
            <person name="Clifton S."/>
            <person name="Dooling D.J."/>
            <person name="Fulton B."/>
            <person name="Minx P."/>
            <person name="Pepin K.H."/>
            <person name="Johnson M."/>
            <person name="Bhonagiri V."/>
            <person name="Nash W.E."/>
            <person name="Mardis E.R."/>
            <person name="Wilson R.K."/>
        </authorList>
    </citation>
    <scope>NUCLEOTIDE SEQUENCE [LARGE SCALE GENOMIC DNA]</scope>
    <source>
        <strain evidence="1 2">NRL30031/H210</strain>
    </source>
</reference>
<evidence type="ECO:0000313" key="2">
    <source>
        <dbReference type="Proteomes" id="UP000004457"/>
    </source>
</evidence>
<accession>C0EK72</accession>
<protein>
    <submittedName>
        <fullName evidence="1">Uncharacterized protein</fullName>
    </submittedName>
</protein>
<gene>
    <name evidence="1" type="ORF">NEIFLAOT_00314</name>
</gene>
<proteinExistence type="predicted"/>
<keyword evidence="2" id="KW-1185">Reference proteome</keyword>
<comment type="caution">
    <text evidence="1">The sequence shown here is derived from an EMBL/GenBank/DDBJ whole genome shotgun (WGS) entry which is preliminary data.</text>
</comment>
<name>C0EK72_NEIFL</name>
<dbReference type="Proteomes" id="UP000004457">
    <property type="component" value="Unassembled WGS sequence"/>
</dbReference>
<organism evidence="1 2">
    <name type="scientific">Neisseria flavescens NRL30031/H210</name>
    <dbReference type="NCBI Taxonomy" id="546264"/>
    <lineage>
        <taxon>Bacteria</taxon>
        <taxon>Pseudomonadati</taxon>
        <taxon>Pseudomonadota</taxon>
        <taxon>Betaproteobacteria</taxon>
        <taxon>Neisseriales</taxon>
        <taxon>Neisseriaceae</taxon>
        <taxon>Neisseria</taxon>
    </lineage>
</organism>
<evidence type="ECO:0000313" key="1">
    <source>
        <dbReference type="EMBL" id="EEG34695.1"/>
    </source>
</evidence>
<dbReference type="AlphaFoldDB" id="C0EK72"/>
<sequence>MQHKTNYSIILSIKIQIRLPVFVNNLKITKSYQDRDMVKNGFVFAHEDAKNTKAEAREKTGRARNAAVPAGAPFRCAGQTCRTGRIGGAHCFGHGSTTLFQRKLLLQNS</sequence>
<dbReference type="EMBL" id="ACEN01000005">
    <property type="protein sequence ID" value="EEG34695.1"/>
    <property type="molecule type" value="Genomic_DNA"/>
</dbReference>